<protein>
    <submittedName>
        <fullName evidence="2">DUF1761 family protein</fullName>
    </submittedName>
</protein>
<keyword evidence="1" id="KW-0472">Membrane</keyword>
<dbReference type="Pfam" id="PF08570">
    <property type="entry name" value="DUF1761"/>
    <property type="match status" value="1"/>
</dbReference>
<gene>
    <name evidence="2" type="ORF">GKZ89_15140</name>
</gene>
<dbReference type="RefSeq" id="WP_155113247.1">
    <property type="nucleotide sequence ID" value="NZ_WMIB01000017.1"/>
</dbReference>
<feature type="transmembrane region" description="Helical" evidence="1">
    <location>
        <begin position="63"/>
        <end position="82"/>
    </location>
</feature>
<dbReference type="AlphaFoldDB" id="A0A7X2S6W0"/>
<name>A0A7X2S6W0_9BACI</name>
<dbReference type="InterPro" id="IPR013879">
    <property type="entry name" value="DUF1761"/>
</dbReference>
<reference evidence="2 3" key="1">
    <citation type="journal article" date="2017" name="Int. J. Syst. Evol. Microbiol.">
        <title>Bacillus mangrovi sp. nov., isolated from a sediment sample from a mangrove forest.</title>
        <authorList>
            <person name="Gupta V."/>
            <person name="Singh P.K."/>
            <person name="Korpole S."/>
            <person name="Tanuku N.R.S."/>
            <person name="Pinnaka A.K."/>
        </authorList>
    </citation>
    <scope>NUCLEOTIDE SEQUENCE [LARGE SCALE GENOMIC DNA]</scope>
    <source>
        <strain evidence="2 3">KCTC 33872</strain>
    </source>
</reference>
<dbReference type="OrthoDB" id="2382138at2"/>
<keyword evidence="1" id="KW-1133">Transmembrane helix</keyword>
<keyword evidence="3" id="KW-1185">Reference proteome</keyword>
<evidence type="ECO:0000256" key="1">
    <source>
        <dbReference type="SAM" id="Phobius"/>
    </source>
</evidence>
<keyword evidence="1" id="KW-0812">Transmembrane</keyword>
<comment type="caution">
    <text evidence="2">The sequence shown here is derived from an EMBL/GenBank/DDBJ whole genome shotgun (WGS) entry which is preliminary data.</text>
</comment>
<feature type="transmembrane region" description="Helical" evidence="1">
    <location>
        <begin position="6"/>
        <end position="25"/>
    </location>
</feature>
<feature type="transmembrane region" description="Helical" evidence="1">
    <location>
        <begin position="37"/>
        <end position="57"/>
    </location>
</feature>
<evidence type="ECO:0000313" key="3">
    <source>
        <dbReference type="Proteomes" id="UP000434639"/>
    </source>
</evidence>
<feature type="transmembrane region" description="Helical" evidence="1">
    <location>
        <begin position="94"/>
        <end position="116"/>
    </location>
</feature>
<dbReference type="Proteomes" id="UP000434639">
    <property type="component" value="Unassembled WGS sequence"/>
</dbReference>
<accession>A0A7X2S6W0</accession>
<organism evidence="2 3">
    <name type="scientific">Metabacillus mangrovi</name>
    <dbReference type="NCBI Taxonomy" id="1491830"/>
    <lineage>
        <taxon>Bacteria</taxon>
        <taxon>Bacillati</taxon>
        <taxon>Bacillota</taxon>
        <taxon>Bacilli</taxon>
        <taxon>Bacillales</taxon>
        <taxon>Bacillaceae</taxon>
        <taxon>Metabacillus</taxon>
    </lineage>
</organism>
<evidence type="ECO:0000313" key="2">
    <source>
        <dbReference type="EMBL" id="MTH54737.1"/>
    </source>
</evidence>
<sequence>MLPSLPAILTGAVLYILYGTIYYSILLKNKENKPVHYVLSIVIAFISSFLVGVIIQTANVQEIGQGAWIGLLIGVIISAVYLKNSVFGLISKKSLKIAIGDHLVIFTVLGAVHGFFG</sequence>
<proteinExistence type="predicted"/>
<dbReference type="EMBL" id="WMIB01000017">
    <property type="protein sequence ID" value="MTH54737.1"/>
    <property type="molecule type" value="Genomic_DNA"/>
</dbReference>